<evidence type="ECO:0000256" key="6">
    <source>
        <dbReference type="ARBA" id="ARBA00022777"/>
    </source>
</evidence>
<evidence type="ECO:0000256" key="4">
    <source>
        <dbReference type="ARBA" id="ARBA00022679"/>
    </source>
</evidence>
<dbReference type="GO" id="GO:0005524">
    <property type="term" value="F:ATP binding"/>
    <property type="evidence" value="ECO:0007669"/>
    <property type="project" value="UniProtKB-KW"/>
</dbReference>
<dbReference type="PANTHER" id="PTHR24421">
    <property type="entry name" value="NITRATE/NITRITE SENSOR PROTEIN NARX-RELATED"/>
    <property type="match status" value="1"/>
</dbReference>
<evidence type="ECO:0000256" key="5">
    <source>
        <dbReference type="ARBA" id="ARBA00022741"/>
    </source>
</evidence>
<dbReference type="GO" id="GO:0000155">
    <property type="term" value="F:phosphorelay sensor kinase activity"/>
    <property type="evidence" value="ECO:0007669"/>
    <property type="project" value="InterPro"/>
</dbReference>
<dbReference type="InterPro" id="IPR036890">
    <property type="entry name" value="HATPase_C_sf"/>
</dbReference>
<feature type="domain" description="PAC" evidence="12">
    <location>
        <begin position="735"/>
        <end position="787"/>
    </location>
</feature>
<dbReference type="CDD" id="cd19410">
    <property type="entry name" value="HK9-like_sensor"/>
    <property type="match status" value="1"/>
</dbReference>
<evidence type="ECO:0000256" key="2">
    <source>
        <dbReference type="ARBA" id="ARBA00012438"/>
    </source>
</evidence>
<dbReference type="InterPro" id="IPR035965">
    <property type="entry name" value="PAS-like_dom_sf"/>
</dbReference>
<keyword evidence="9" id="KW-0812">Transmembrane</keyword>
<keyword evidence="6" id="KW-0418">Kinase</keyword>
<dbReference type="Gene3D" id="1.20.5.1930">
    <property type="match status" value="1"/>
</dbReference>
<name>A0A562SAR2_9BACT</name>
<feature type="domain" description="Histidine kinase" evidence="10">
    <location>
        <begin position="928"/>
        <end position="1121"/>
    </location>
</feature>
<reference evidence="13 14" key="1">
    <citation type="journal article" date="2015" name="Stand. Genomic Sci.">
        <title>Genomic Encyclopedia of Bacterial and Archaeal Type Strains, Phase III: the genomes of soil and plant-associated and newly described type strains.</title>
        <authorList>
            <person name="Whitman W.B."/>
            <person name="Woyke T."/>
            <person name="Klenk H.P."/>
            <person name="Zhou Y."/>
            <person name="Lilburn T.G."/>
            <person name="Beck B.J."/>
            <person name="De Vos P."/>
            <person name="Vandamme P."/>
            <person name="Eisen J.A."/>
            <person name="Garrity G."/>
            <person name="Hugenholtz P."/>
            <person name="Kyrpides N.C."/>
        </authorList>
    </citation>
    <scope>NUCLEOTIDE SEQUENCE [LARGE SCALE GENOMIC DNA]</scope>
    <source>
        <strain evidence="13 14">CGMCC 1.7271</strain>
    </source>
</reference>
<gene>
    <name evidence="13" type="ORF">IQ13_4092</name>
</gene>
<dbReference type="SMART" id="SM00086">
    <property type="entry name" value="PAC"/>
    <property type="match status" value="4"/>
</dbReference>
<keyword evidence="3" id="KW-0597">Phosphoprotein</keyword>
<feature type="transmembrane region" description="Helical" evidence="9">
    <location>
        <begin position="193"/>
        <end position="212"/>
    </location>
</feature>
<keyword evidence="14" id="KW-1185">Reference proteome</keyword>
<dbReference type="Pfam" id="PF13426">
    <property type="entry name" value="PAS_9"/>
    <property type="match status" value="3"/>
</dbReference>
<organism evidence="13 14">
    <name type="scientific">Lacibacter cauensis</name>
    <dbReference type="NCBI Taxonomy" id="510947"/>
    <lineage>
        <taxon>Bacteria</taxon>
        <taxon>Pseudomonadati</taxon>
        <taxon>Bacteroidota</taxon>
        <taxon>Chitinophagia</taxon>
        <taxon>Chitinophagales</taxon>
        <taxon>Chitinophagaceae</taxon>
        <taxon>Lacibacter</taxon>
    </lineage>
</organism>
<dbReference type="Gene3D" id="3.30.450.40">
    <property type="match status" value="1"/>
</dbReference>
<dbReference type="PROSITE" id="PS50112">
    <property type="entry name" value="PAS"/>
    <property type="match status" value="3"/>
</dbReference>
<evidence type="ECO:0000259" key="12">
    <source>
        <dbReference type="PROSITE" id="PS50113"/>
    </source>
</evidence>
<evidence type="ECO:0000256" key="3">
    <source>
        <dbReference type="ARBA" id="ARBA00022553"/>
    </source>
</evidence>
<keyword evidence="5" id="KW-0547">Nucleotide-binding</keyword>
<evidence type="ECO:0000313" key="14">
    <source>
        <dbReference type="Proteomes" id="UP000316167"/>
    </source>
</evidence>
<feature type="domain" description="PAS" evidence="11">
    <location>
        <begin position="788"/>
        <end position="860"/>
    </location>
</feature>
<dbReference type="SMART" id="SM00065">
    <property type="entry name" value="GAF"/>
    <property type="match status" value="1"/>
</dbReference>
<dbReference type="InterPro" id="IPR003594">
    <property type="entry name" value="HATPase_dom"/>
</dbReference>
<dbReference type="InterPro" id="IPR007891">
    <property type="entry name" value="CHASE3"/>
</dbReference>
<dbReference type="Proteomes" id="UP000316167">
    <property type="component" value="Unassembled WGS sequence"/>
</dbReference>
<dbReference type="InterPro" id="IPR013655">
    <property type="entry name" value="PAS_fold_3"/>
</dbReference>
<keyword evidence="8" id="KW-0902">Two-component regulatory system</keyword>
<dbReference type="RefSeq" id="WP_144888552.1">
    <property type="nucleotide sequence ID" value="NZ_VLLE01000007.1"/>
</dbReference>
<dbReference type="EC" id="2.7.13.3" evidence="2"/>
<dbReference type="Pfam" id="PF02518">
    <property type="entry name" value="HATPase_c"/>
    <property type="match status" value="1"/>
</dbReference>
<evidence type="ECO:0000259" key="10">
    <source>
        <dbReference type="PROSITE" id="PS50109"/>
    </source>
</evidence>
<evidence type="ECO:0000256" key="8">
    <source>
        <dbReference type="ARBA" id="ARBA00023012"/>
    </source>
</evidence>
<evidence type="ECO:0000256" key="7">
    <source>
        <dbReference type="ARBA" id="ARBA00022840"/>
    </source>
</evidence>
<dbReference type="InterPro" id="IPR000014">
    <property type="entry name" value="PAS"/>
</dbReference>
<evidence type="ECO:0000256" key="1">
    <source>
        <dbReference type="ARBA" id="ARBA00000085"/>
    </source>
</evidence>
<feature type="domain" description="PAS" evidence="11">
    <location>
        <begin position="231"/>
        <end position="269"/>
    </location>
</feature>
<keyword evidence="9" id="KW-1133">Transmembrane helix</keyword>
<dbReference type="PANTHER" id="PTHR24421:SF10">
    <property type="entry name" value="NITRATE_NITRITE SENSOR PROTEIN NARQ"/>
    <property type="match status" value="1"/>
</dbReference>
<dbReference type="CDD" id="cd00130">
    <property type="entry name" value="PAS"/>
    <property type="match status" value="4"/>
</dbReference>
<keyword evidence="9" id="KW-0472">Membrane</keyword>
<dbReference type="Gene3D" id="3.30.565.10">
    <property type="entry name" value="Histidine kinase-like ATPase, C-terminal domain"/>
    <property type="match status" value="1"/>
</dbReference>
<dbReference type="InterPro" id="IPR011712">
    <property type="entry name" value="Sig_transdc_His_kin_sub3_dim/P"/>
</dbReference>
<dbReference type="PROSITE" id="PS50113">
    <property type="entry name" value="PAC"/>
    <property type="match status" value="2"/>
</dbReference>
<feature type="transmembrane region" description="Helical" evidence="9">
    <location>
        <begin position="15"/>
        <end position="34"/>
    </location>
</feature>
<dbReference type="GO" id="GO:0016020">
    <property type="term" value="C:membrane"/>
    <property type="evidence" value="ECO:0007669"/>
    <property type="project" value="InterPro"/>
</dbReference>
<dbReference type="InterPro" id="IPR003018">
    <property type="entry name" value="GAF"/>
</dbReference>
<evidence type="ECO:0000256" key="9">
    <source>
        <dbReference type="SAM" id="Phobius"/>
    </source>
</evidence>
<dbReference type="InterPro" id="IPR000700">
    <property type="entry name" value="PAS-assoc_C"/>
</dbReference>
<accession>A0A562SAR2</accession>
<feature type="domain" description="PAS" evidence="11">
    <location>
        <begin position="681"/>
        <end position="704"/>
    </location>
</feature>
<comment type="caution">
    <text evidence="13">The sequence shown here is derived from an EMBL/GenBank/DDBJ whole genome shotgun (WGS) entry which is preliminary data.</text>
</comment>
<dbReference type="Pfam" id="PF08447">
    <property type="entry name" value="PAS_3"/>
    <property type="match status" value="1"/>
</dbReference>
<proteinExistence type="predicted"/>
<dbReference type="InterPro" id="IPR050482">
    <property type="entry name" value="Sensor_HK_TwoCompSys"/>
</dbReference>
<sequence>MFTRSMNVKLKTDTILSLTAILLLICITVVFYFASIEQKNLHDLQVRNEHTRSAIDHSQELLAVLLKNETATRGYALTGDSTYLKQQAATLSPIKQYLTALKQTMLEHPELKTKADSLELILNKRLSFSDSVINMRRQYGLPKTLELIQQGRGVLYTGEIKQLLEQSDNTEKGYLNLQNKKSEQSLIRISKQFYIILIVTLFLSSILIIVALRNIRSRRKTEELLHYNNALLNSITDAIISIDENLIIKKWNKGAETVYGYTEAEAVGKHIGKLLQSKYLSLSPEQIIEQVKITGSVQTEISHVTKKGQQIFVLTTASAVIKNETFLNEILIVNKNVTELRDLATTLETKVIERTEDLNKITRLYAFISQLNELIVRTRDQQQLFQSICELAVKHGRFRMAWIGIVDEQTGFVNDVAKAGHEEGYLSIIKKISVNEYAEEGKGPTGTAIRKGGYYICQDVTTNPDLAPWREEQLKRGYHSSMSIAIKKFGNPIGALTVYAPQPYFFGDTEIELIKDAAEDISFAIENIEKEEQRKITEVRLNESLALTQAFFDSSVDGILLTSPDGSIHSANRAACKMYQRTEEEIKTIGRNGVVDVNDPRLADFLKKRAEKGFAVAEFTQIRKDGTHFPARVSSSIFTDEHGEQYASLIVHDLSEFVKNEKLVRDYQFALDQSSLVDISDSDGRILYANENFCRVAGYSQEELRNIDHRQLNSGYHPKSFFTELWETVKSGKVWRGEIKEKSKTGEFFWVDTTIVPFINSYGEVFQFISIRSDITAKKIAEEKVKIANEQYEILSQATSDTIWDRDLRTNKITYSNGIKTMLGYNIEEIQDIDAWWRENIHPDDYPKIAAKLDSAFVKKQKVITEEYRFRCADGTYKNIYDRAFVIYDNENEAVRIIGAMQDITYLKEEEQRTNKAIIDAQERERQQIGMELHDNVKQIIAASQINLELAKHKLDQKDMLAEILQRVSVYLKDAVHELRRLSHQLAPTIDEELELTDTISTIVNSMQFDEHCKVLITVDNRLHKKIMSTEVRTAIFRILQEQLTNIHKHADPTEVQVAVTKTKTGLLLKITDNGKGFDMKQKKEGIGMENIRRRILFLNGDVTIQSAPGKGCTIQAAIPL</sequence>
<dbReference type="SUPFAM" id="SSF55874">
    <property type="entry name" value="ATPase domain of HSP90 chaperone/DNA topoisomerase II/histidine kinase"/>
    <property type="match status" value="1"/>
</dbReference>
<dbReference type="Pfam" id="PF13185">
    <property type="entry name" value="GAF_2"/>
    <property type="match status" value="1"/>
</dbReference>
<dbReference type="SMART" id="SM00091">
    <property type="entry name" value="PAS"/>
    <property type="match status" value="4"/>
</dbReference>
<evidence type="ECO:0000313" key="13">
    <source>
        <dbReference type="EMBL" id="TWI78407.1"/>
    </source>
</evidence>
<protein>
    <recommendedName>
        <fullName evidence="2">histidine kinase</fullName>
        <ecNumber evidence="2">2.7.13.3</ecNumber>
    </recommendedName>
</protein>
<keyword evidence="7" id="KW-0067">ATP-binding</keyword>
<dbReference type="InterPro" id="IPR029016">
    <property type="entry name" value="GAF-like_dom_sf"/>
</dbReference>
<dbReference type="SUPFAM" id="SSF55785">
    <property type="entry name" value="PYP-like sensor domain (PAS domain)"/>
    <property type="match status" value="4"/>
</dbReference>
<dbReference type="Pfam" id="PF05227">
    <property type="entry name" value="CHASE3"/>
    <property type="match status" value="1"/>
</dbReference>
<keyword evidence="4" id="KW-0808">Transferase</keyword>
<dbReference type="Pfam" id="PF07730">
    <property type="entry name" value="HisKA_3"/>
    <property type="match status" value="1"/>
</dbReference>
<dbReference type="CDD" id="cd16917">
    <property type="entry name" value="HATPase_UhpB-NarQ-NarX-like"/>
    <property type="match status" value="1"/>
</dbReference>
<feature type="domain" description="PAC" evidence="12">
    <location>
        <begin position="864"/>
        <end position="916"/>
    </location>
</feature>
<dbReference type="GO" id="GO:0046983">
    <property type="term" value="F:protein dimerization activity"/>
    <property type="evidence" value="ECO:0007669"/>
    <property type="project" value="InterPro"/>
</dbReference>
<dbReference type="EMBL" id="VLLE01000007">
    <property type="protein sequence ID" value="TWI78407.1"/>
    <property type="molecule type" value="Genomic_DNA"/>
</dbReference>
<dbReference type="PROSITE" id="PS50109">
    <property type="entry name" value="HIS_KIN"/>
    <property type="match status" value="1"/>
</dbReference>
<dbReference type="NCBIfam" id="TIGR00229">
    <property type="entry name" value="sensory_box"/>
    <property type="match status" value="4"/>
</dbReference>
<dbReference type="SUPFAM" id="SSF55781">
    <property type="entry name" value="GAF domain-like"/>
    <property type="match status" value="1"/>
</dbReference>
<evidence type="ECO:0000259" key="11">
    <source>
        <dbReference type="PROSITE" id="PS50112"/>
    </source>
</evidence>
<dbReference type="Gene3D" id="3.30.450.20">
    <property type="entry name" value="PAS domain"/>
    <property type="match status" value="4"/>
</dbReference>
<dbReference type="InterPro" id="IPR005467">
    <property type="entry name" value="His_kinase_dom"/>
</dbReference>
<dbReference type="InterPro" id="IPR001610">
    <property type="entry name" value="PAC"/>
</dbReference>
<dbReference type="AlphaFoldDB" id="A0A562SAR2"/>
<comment type="catalytic activity">
    <reaction evidence="1">
        <text>ATP + protein L-histidine = ADP + protein N-phospho-L-histidine.</text>
        <dbReference type="EC" id="2.7.13.3"/>
    </reaction>
</comment>